<accession>A0A8J3QCU7</accession>
<proteinExistence type="predicted"/>
<name>A0A8J3QCU7_9ACTN</name>
<dbReference type="Proteomes" id="UP000612899">
    <property type="component" value="Unassembled WGS sequence"/>
</dbReference>
<sequence>MILGILNRLAEASLRKRHVRMVAMVKRIATNNRALRIVNSHLSAQVIAKEQGIRTVQRLLAIEKEIGVERLAQLAERDEQIARMDEELVELSGRLQDAETRLAECKECL</sequence>
<evidence type="ECO:0000313" key="3">
    <source>
        <dbReference type="Proteomes" id="UP000612899"/>
    </source>
</evidence>
<evidence type="ECO:0000256" key="1">
    <source>
        <dbReference type="SAM" id="Coils"/>
    </source>
</evidence>
<dbReference type="EMBL" id="BONY01000036">
    <property type="protein sequence ID" value="GIH07358.1"/>
    <property type="molecule type" value="Genomic_DNA"/>
</dbReference>
<organism evidence="2 3">
    <name type="scientific">Rhizocola hellebori</name>
    <dbReference type="NCBI Taxonomy" id="1392758"/>
    <lineage>
        <taxon>Bacteria</taxon>
        <taxon>Bacillati</taxon>
        <taxon>Actinomycetota</taxon>
        <taxon>Actinomycetes</taxon>
        <taxon>Micromonosporales</taxon>
        <taxon>Micromonosporaceae</taxon>
        <taxon>Rhizocola</taxon>
    </lineage>
</organism>
<keyword evidence="3" id="KW-1185">Reference proteome</keyword>
<comment type="caution">
    <text evidence="2">The sequence shown here is derived from an EMBL/GenBank/DDBJ whole genome shotgun (WGS) entry which is preliminary data.</text>
</comment>
<keyword evidence="1" id="KW-0175">Coiled coil</keyword>
<dbReference type="RefSeq" id="WP_203911150.1">
    <property type="nucleotide sequence ID" value="NZ_BONY01000036.1"/>
</dbReference>
<reference evidence="2" key="1">
    <citation type="submission" date="2021-01" db="EMBL/GenBank/DDBJ databases">
        <title>Whole genome shotgun sequence of Rhizocola hellebori NBRC 109834.</title>
        <authorList>
            <person name="Komaki H."/>
            <person name="Tamura T."/>
        </authorList>
    </citation>
    <scope>NUCLEOTIDE SEQUENCE</scope>
    <source>
        <strain evidence="2">NBRC 109834</strain>
    </source>
</reference>
<evidence type="ECO:0000313" key="2">
    <source>
        <dbReference type="EMBL" id="GIH07358.1"/>
    </source>
</evidence>
<dbReference type="AlphaFoldDB" id="A0A8J3QCU7"/>
<protein>
    <submittedName>
        <fullName evidence="2">Uncharacterized protein</fullName>
    </submittedName>
</protein>
<gene>
    <name evidence="2" type="ORF">Rhe02_54250</name>
</gene>
<feature type="coiled-coil region" evidence="1">
    <location>
        <begin position="74"/>
        <end position="108"/>
    </location>
</feature>